<organism evidence="1 3">
    <name type="scientific">Paracoccus saliphilus</name>
    <dbReference type="NCBI Taxonomy" id="405559"/>
    <lineage>
        <taxon>Bacteria</taxon>
        <taxon>Pseudomonadati</taxon>
        <taxon>Pseudomonadota</taxon>
        <taxon>Alphaproteobacteria</taxon>
        <taxon>Rhodobacterales</taxon>
        <taxon>Paracoccaceae</taxon>
        <taxon>Paracoccus</taxon>
    </lineage>
</organism>
<dbReference type="Proteomes" id="UP000186216">
    <property type="component" value="Unassembled WGS sequence"/>
</dbReference>
<name>A0AA46A4R9_9RHOB</name>
<dbReference type="RefSeq" id="WP_141225757.1">
    <property type="nucleotide sequence ID" value="NZ_CP067140.1"/>
</dbReference>
<proteinExistence type="predicted"/>
<evidence type="ECO:0000313" key="4">
    <source>
        <dbReference type="Proteomes" id="UP001215549"/>
    </source>
</evidence>
<evidence type="ECO:0000313" key="1">
    <source>
        <dbReference type="EMBL" id="SIS67054.1"/>
    </source>
</evidence>
<evidence type="ECO:0000313" key="3">
    <source>
        <dbReference type="Proteomes" id="UP000186216"/>
    </source>
</evidence>
<protein>
    <submittedName>
        <fullName evidence="1">Uncharacterized protein</fullName>
    </submittedName>
</protein>
<accession>A0AA46A4R9</accession>
<dbReference type="Proteomes" id="UP001215549">
    <property type="component" value="Chromosome"/>
</dbReference>
<dbReference type="AlphaFoldDB" id="A0AA46A4R9"/>
<evidence type="ECO:0000313" key="2">
    <source>
        <dbReference type="EMBL" id="WCR02058.1"/>
    </source>
</evidence>
<reference evidence="1 3" key="1">
    <citation type="submission" date="2017-01" db="EMBL/GenBank/DDBJ databases">
        <authorList>
            <person name="Varghese N."/>
            <person name="Submissions S."/>
        </authorList>
    </citation>
    <scope>NUCLEOTIDE SEQUENCE [LARGE SCALE GENOMIC DNA]</scope>
    <source>
        <strain evidence="1 3">DSM 18447</strain>
    </source>
</reference>
<sequence length="268" mass="28631">MSENSFPYGNNPMNPEAWVGRSNTKSLRWLVSYDGSLSLACGYHSFIFLGLDSLAIGIANIYSCGLSLSLPIGKIFKAVGGTARDALTIEKFSEQVGNAKKVTDATRMEVEQNQTGSGIELYERMGQSIPQLIRADIPFSFDDLAGMPGAIAGAEIEMSGAASIYFIEGYEGLIGDKIFGPSQIANTGDGLVGAGIGISAGVWSVETPRNLYLELGAAANLRCQIEGQSPSYDQPYREILNLHPYLAALPPIGCSLSETGFNPMRMLP</sequence>
<dbReference type="EMBL" id="CP067140">
    <property type="protein sequence ID" value="WCR02058.1"/>
    <property type="molecule type" value="Genomic_DNA"/>
</dbReference>
<reference evidence="2 4" key="2">
    <citation type="submission" date="2021-01" db="EMBL/GenBank/DDBJ databases">
        <title>Biogeographic distribution of Paracoccus.</title>
        <authorList>
            <person name="Hollensteiner J."/>
            <person name="Leineberger J."/>
            <person name="Brinkhoff T."/>
            <person name="Daniel R."/>
        </authorList>
    </citation>
    <scope>NUCLEOTIDE SEQUENCE [LARGE SCALE GENOMIC DNA]</scope>
    <source>
        <strain evidence="2 4">DSM 18447</strain>
    </source>
</reference>
<keyword evidence="4" id="KW-1185">Reference proteome</keyword>
<gene>
    <name evidence="2" type="ORF">JHX88_14225</name>
    <name evidence="1" type="ORF">SAMN05421772_102437</name>
</gene>
<dbReference type="EMBL" id="FTOU01000002">
    <property type="protein sequence ID" value="SIS67054.1"/>
    <property type="molecule type" value="Genomic_DNA"/>
</dbReference>